<dbReference type="AlphaFoldDB" id="A0A2J6QSS4"/>
<name>A0A2J6QSS4_HYAVF</name>
<keyword evidence="2" id="KW-1133">Transmembrane helix</keyword>
<accession>A0A2J6QSS4</accession>
<keyword evidence="2" id="KW-0812">Transmembrane</keyword>
<proteinExistence type="predicted"/>
<keyword evidence="4" id="KW-1185">Reference proteome</keyword>
<dbReference type="EMBL" id="KZ613975">
    <property type="protein sequence ID" value="PMD29322.1"/>
    <property type="molecule type" value="Genomic_DNA"/>
</dbReference>
<evidence type="ECO:0000313" key="4">
    <source>
        <dbReference type="Proteomes" id="UP000235786"/>
    </source>
</evidence>
<feature type="coiled-coil region" evidence="1">
    <location>
        <begin position="440"/>
        <end position="486"/>
    </location>
</feature>
<feature type="transmembrane region" description="Helical" evidence="2">
    <location>
        <begin position="523"/>
        <end position="543"/>
    </location>
</feature>
<reference evidence="3 4" key="1">
    <citation type="submission" date="2016-04" db="EMBL/GenBank/DDBJ databases">
        <title>A degradative enzymes factory behind the ericoid mycorrhizal symbiosis.</title>
        <authorList>
            <consortium name="DOE Joint Genome Institute"/>
            <person name="Martino E."/>
            <person name="Morin E."/>
            <person name="Grelet G."/>
            <person name="Kuo A."/>
            <person name="Kohler A."/>
            <person name="Daghino S."/>
            <person name="Barry K."/>
            <person name="Choi C."/>
            <person name="Cichocki N."/>
            <person name="Clum A."/>
            <person name="Copeland A."/>
            <person name="Hainaut M."/>
            <person name="Haridas S."/>
            <person name="Labutti K."/>
            <person name="Lindquist E."/>
            <person name="Lipzen A."/>
            <person name="Khouja H.-R."/>
            <person name="Murat C."/>
            <person name="Ohm R."/>
            <person name="Olson A."/>
            <person name="Spatafora J."/>
            <person name="Veneault-Fourrey C."/>
            <person name="Henrissat B."/>
            <person name="Grigoriev I."/>
            <person name="Martin F."/>
            <person name="Perotto S."/>
        </authorList>
    </citation>
    <scope>NUCLEOTIDE SEQUENCE [LARGE SCALE GENOMIC DNA]</scope>
    <source>
        <strain evidence="3 4">F</strain>
    </source>
</reference>
<organism evidence="3 4">
    <name type="scientific">Hyaloscypha variabilis (strain UAMH 11265 / GT02V1 / F)</name>
    <name type="common">Meliniomyces variabilis</name>
    <dbReference type="NCBI Taxonomy" id="1149755"/>
    <lineage>
        <taxon>Eukaryota</taxon>
        <taxon>Fungi</taxon>
        <taxon>Dikarya</taxon>
        <taxon>Ascomycota</taxon>
        <taxon>Pezizomycotina</taxon>
        <taxon>Leotiomycetes</taxon>
        <taxon>Helotiales</taxon>
        <taxon>Hyaloscyphaceae</taxon>
        <taxon>Hyaloscypha</taxon>
        <taxon>Hyaloscypha variabilis</taxon>
    </lineage>
</organism>
<evidence type="ECO:0000256" key="2">
    <source>
        <dbReference type="SAM" id="Phobius"/>
    </source>
</evidence>
<gene>
    <name evidence="3" type="ORF">L207DRAFT_593560</name>
</gene>
<evidence type="ECO:0000256" key="1">
    <source>
        <dbReference type="SAM" id="Coils"/>
    </source>
</evidence>
<dbReference type="OrthoDB" id="5428055at2759"/>
<dbReference type="Proteomes" id="UP000235786">
    <property type="component" value="Unassembled WGS sequence"/>
</dbReference>
<protein>
    <submittedName>
        <fullName evidence="3">Uncharacterized protein</fullName>
    </submittedName>
</protein>
<evidence type="ECO:0000313" key="3">
    <source>
        <dbReference type="EMBL" id="PMD29322.1"/>
    </source>
</evidence>
<keyword evidence="1" id="KW-0175">Coiled coil</keyword>
<sequence>MSSVLRKNWDRAFSKNREIKEDWLCSFVNQKRDLGAAGDGIEIFLQDFEGSDLDDKVEELKAFTASLPLQFLQDGIGSAGLRRSAWLDQRSIAGQKRGDENPLTATQLYESRQIPRIGSENAPDSDRSLTYIKNLDAAYMLALTETAVSHEVPLLRDAIWKHYDRQTSLRVKVPNRGYKIFQLEFHLGYFQFHSTPPNEVNQGEAATCPLGWTDLSFLEEMDTLKAAAENRYGMSEVQFSFVICGIHDRRWSAYAFDNTESADGDDLQDKIFCGGGHWDPIGSCLSVDDVQAELPIWNPREYFLNVVARRLGLAADSWETLLRAIERRIKRYRNRHPSTLAGGKRDKGETVKTFDWTRQTIELVDKLRKTLSETNKQWEHFKINNGDVDYFSDSTTSDNDSVNAQDQMKPLLCEIGEIFQRLETVERTLEDLSASCKDSANALQLRLSLESNENAQLQLQLAAESVKHAQDQLQHAQLHLRLAEQSNEAMKTNSASTDFQIFILFPIAVAAAILQYSPNLMPLPAAPSVVILTAVFIIAIKLLHVIFRRLPGLGQCWEHTKAAVKAMKLKTSAGTIIGDNSNSC</sequence>
<keyword evidence="2" id="KW-0472">Membrane</keyword>